<dbReference type="Proteomes" id="UP000000602">
    <property type="component" value="Plasmid small"/>
</dbReference>
<keyword evidence="2" id="KW-1185">Reference proteome</keyword>
<dbReference type="AlphaFoldDB" id="Q6AI72"/>
<evidence type="ECO:0008006" key="3">
    <source>
        <dbReference type="Google" id="ProtNLM"/>
    </source>
</evidence>
<dbReference type="RefSeq" id="WP_011190470.1">
    <property type="nucleotide sequence ID" value="NC_006140.1"/>
</dbReference>
<gene>
    <name evidence="1" type="ordered locus">DPPA10</name>
</gene>
<dbReference type="OrthoDB" id="6303528at2"/>
<organism evidence="1 2">
    <name type="scientific">Desulfotalea psychrophila (strain LSv54 / DSM 12343)</name>
    <dbReference type="NCBI Taxonomy" id="177439"/>
    <lineage>
        <taxon>Bacteria</taxon>
        <taxon>Pseudomonadati</taxon>
        <taxon>Thermodesulfobacteriota</taxon>
        <taxon>Desulfobulbia</taxon>
        <taxon>Desulfobulbales</taxon>
        <taxon>Desulfocapsaceae</taxon>
        <taxon>Desulfotalea</taxon>
    </lineage>
</organism>
<dbReference type="EMBL" id="CR522872">
    <property type="protein sequence ID" value="CAG37857.1"/>
    <property type="molecule type" value="Genomic_DNA"/>
</dbReference>
<geneLocation type="plasmid" evidence="2">
    <name>small</name>
</geneLocation>
<accession>Q6AI72</accession>
<dbReference type="STRING" id="177439.DPPA10"/>
<name>Q6AI72_DESPS</name>
<evidence type="ECO:0000313" key="2">
    <source>
        <dbReference type="Proteomes" id="UP000000602"/>
    </source>
</evidence>
<proteinExistence type="predicted"/>
<evidence type="ECO:0000313" key="1">
    <source>
        <dbReference type="EMBL" id="CAG37857.1"/>
    </source>
</evidence>
<dbReference type="HOGENOM" id="CLU_2023018_0_0_7"/>
<dbReference type="KEGG" id="dps:DPPA10"/>
<sequence length="122" mass="14534">MSRKKYLQEYQKEYRKEKKQVTLTLTLTEYNYFKTIADKEDIKVTSLIKAMALSQLGKTFYFPKEILKRIDEFIFIIRNIANNLNQIARHSNIIKNVINENSVLSLIKNLETEVKRFIKSKI</sequence>
<protein>
    <recommendedName>
        <fullName evidence="3">Bacterial mobilisation domain-containing protein</fullName>
    </recommendedName>
</protein>
<reference evidence="1 2" key="1">
    <citation type="journal article" date="2004" name="Environ. Microbiol.">
        <title>The genome of Desulfotalea psychrophila, a sulfate-reducing bacterium from permanently cold Arctic sediments.</title>
        <authorList>
            <person name="Rabus R."/>
            <person name="Ruepp A."/>
            <person name="Frickey T."/>
            <person name="Rattei T."/>
            <person name="Fartmann B."/>
            <person name="Stark M."/>
            <person name="Bauer M."/>
            <person name="Zibat A."/>
            <person name="Lombardot T."/>
            <person name="Becker I."/>
            <person name="Amann J."/>
            <person name="Gellner K."/>
            <person name="Teeling H."/>
            <person name="Leuschner W.D."/>
            <person name="Gloeckner F.-O."/>
            <person name="Lupas A.N."/>
            <person name="Amann R."/>
            <person name="Klenk H.-P."/>
        </authorList>
    </citation>
    <scope>NUCLEOTIDE SEQUENCE [LARGE SCALE GENOMIC DNA]</scope>
    <source>
        <strain evidence="2">DSM 12343 / LSv54</strain>
        <plasmid evidence="2">small</plasmid>
    </source>
</reference>
<dbReference type="eggNOG" id="ENOG5034C96">
    <property type="taxonomic scope" value="Bacteria"/>
</dbReference>